<comment type="caution">
    <text evidence="3">The sequence shown here is derived from an EMBL/GenBank/DDBJ whole genome shotgun (WGS) entry which is preliminary data.</text>
</comment>
<name>A0ABU3UXL4_9ACTN</name>
<dbReference type="EMBL" id="JARAKF010000001">
    <property type="protein sequence ID" value="MDU8998669.1"/>
    <property type="molecule type" value="Genomic_DNA"/>
</dbReference>
<reference evidence="3 4" key="1">
    <citation type="submission" date="2023-02" db="EMBL/GenBank/DDBJ databases">
        <authorList>
            <person name="Maleckis M."/>
        </authorList>
    </citation>
    <scope>NUCLEOTIDE SEQUENCE [LARGE SCALE GENOMIC DNA]</scope>
    <source>
        <strain evidence="3 4">P8-A2</strain>
    </source>
</reference>
<organism evidence="3 4">
    <name type="scientific">Streptomyces mirabilis</name>
    <dbReference type="NCBI Taxonomy" id="68239"/>
    <lineage>
        <taxon>Bacteria</taxon>
        <taxon>Bacillati</taxon>
        <taxon>Actinomycetota</taxon>
        <taxon>Actinomycetes</taxon>
        <taxon>Kitasatosporales</taxon>
        <taxon>Streptomycetaceae</taxon>
        <taxon>Streptomyces</taxon>
    </lineage>
</organism>
<dbReference type="InterPro" id="IPR011009">
    <property type="entry name" value="Kinase-like_dom_sf"/>
</dbReference>
<sequence length="321" mass="34221">MTPTAPPAAGLRTPWEELPRTLRDAVADVLGAPVRTAVTQAGGFSPGAAARVTTTDHRRAFVKAVSGETNPDSPALHRTEARNASALPPNAPVPRLLGTYDDGTWVALVFEDVAGRQPHVPWREDEFRRVLDAVEELGRALTPAPFDAPTAAQSLAHAFQGWRQLIDSGDTGGADLDPWIAAHLHELAELSAPWAEFASGDTLAHADLRADNVLLTKDGGVVFVDWPHAVRAAPWFDLLLMLPCVRAQGGPDPEEVFTTHPLGRDADPEGVTATLAALAGFFVQQSRQPPPPGLPTLRAFQHAQGAAALGWLRKRLAPTPA</sequence>
<dbReference type="InterPro" id="IPR002575">
    <property type="entry name" value="Aminoglycoside_PTrfase"/>
</dbReference>
<accession>A0ABU3UXL4</accession>
<feature type="region of interest" description="Disordered" evidence="1">
    <location>
        <begin position="66"/>
        <end position="90"/>
    </location>
</feature>
<evidence type="ECO:0000313" key="3">
    <source>
        <dbReference type="EMBL" id="MDU8998669.1"/>
    </source>
</evidence>
<dbReference type="SUPFAM" id="SSF56112">
    <property type="entry name" value="Protein kinase-like (PK-like)"/>
    <property type="match status" value="1"/>
</dbReference>
<proteinExistence type="predicted"/>
<dbReference type="Gene3D" id="3.30.200.20">
    <property type="entry name" value="Phosphorylase Kinase, domain 1"/>
    <property type="match status" value="1"/>
</dbReference>
<dbReference type="Pfam" id="PF01636">
    <property type="entry name" value="APH"/>
    <property type="match status" value="1"/>
</dbReference>
<keyword evidence="4" id="KW-1185">Reference proteome</keyword>
<evidence type="ECO:0000256" key="1">
    <source>
        <dbReference type="SAM" id="MobiDB-lite"/>
    </source>
</evidence>
<protein>
    <submittedName>
        <fullName evidence="3">Aminoglycoside phosphotransferase family protein</fullName>
    </submittedName>
</protein>
<evidence type="ECO:0000313" key="4">
    <source>
        <dbReference type="Proteomes" id="UP001257627"/>
    </source>
</evidence>
<dbReference type="Proteomes" id="UP001257627">
    <property type="component" value="Unassembled WGS sequence"/>
</dbReference>
<gene>
    <name evidence="3" type="ORF">PU648_41170</name>
</gene>
<evidence type="ECO:0000259" key="2">
    <source>
        <dbReference type="Pfam" id="PF01636"/>
    </source>
</evidence>
<dbReference type="RefSeq" id="WP_143607634.1">
    <property type="nucleotide sequence ID" value="NZ_CP107955.1"/>
</dbReference>
<feature type="domain" description="Aminoglycoside phosphotransferase" evidence="2">
    <location>
        <begin position="51"/>
        <end position="251"/>
    </location>
</feature>
<dbReference type="Gene3D" id="3.90.1200.10">
    <property type="match status" value="1"/>
</dbReference>